<gene>
    <name evidence="1" type="ORF">HJC23_011541</name>
</gene>
<dbReference type="AlphaFoldDB" id="A0ABD3PTZ3"/>
<evidence type="ECO:0000313" key="1">
    <source>
        <dbReference type="EMBL" id="KAL3791510.1"/>
    </source>
</evidence>
<reference evidence="1 2" key="1">
    <citation type="journal article" date="2020" name="G3 (Bethesda)">
        <title>Improved Reference Genome for Cyclotella cryptica CCMP332, a Model for Cell Wall Morphogenesis, Salinity Adaptation, and Lipid Production in Diatoms (Bacillariophyta).</title>
        <authorList>
            <person name="Roberts W.R."/>
            <person name="Downey K.M."/>
            <person name="Ruck E.C."/>
            <person name="Traller J.C."/>
            <person name="Alverson A.J."/>
        </authorList>
    </citation>
    <scope>NUCLEOTIDE SEQUENCE [LARGE SCALE GENOMIC DNA]</scope>
    <source>
        <strain evidence="1 2">CCMP332</strain>
    </source>
</reference>
<keyword evidence="2" id="KW-1185">Reference proteome</keyword>
<dbReference type="EMBL" id="JABMIG020000113">
    <property type="protein sequence ID" value="KAL3791510.1"/>
    <property type="molecule type" value="Genomic_DNA"/>
</dbReference>
<dbReference type="Proteomes" id="UP001516023">
    <property type="component" value="Unassembled WGS sequence"/>
</dbReference>
<organism evidence="1 2">
    <name type="scientific">Cyclotella cryptica</name>
    <dbReference type="NCBI Taxonomy" id="29204"/>
    <lineage>
        <taxon>Eukaryota</taxon>
        <taxon>Sar</taxon>
        <taxon>Stramenopiles</taxon>
        <taxon>Ochrophyta</taxon>
        <taxon>Bacillariophyta</taxon>
        <taxon>Coscinodiscophyceae</taxon>
        <taxon>Thalassiosirophycidae</taxon>
        <taxon>Stephanodiscales</taxon>
        <taxon>Stephanodiscaceae</taxon>
        <taxon>Cyclotella</taxon>
    </lineage>
</organism>
<protein>
    <submittedName>
        <fullName evidence="1">Uncharacterized protein</fullName>
    </submittedName>
</protein>
<evidence type="ECO:0000313" key="2">
    <source>
        <dbReference type="Proteomes" id="UP001516023"/>
    </source>
</evidence>
<accession>A0ABD3PTZ3</accession>
<comment type="caution">
    <text evidence="1">The sequence shown here is derived from an EMBL/GenBank/DDBJ whole genome shotgun (WGS) entry which is preliminary data.</text>
</comment>
<proteinExistence type="predicted"/>
<sequence>MSSIPLVEMFPQCTNECLHLPLKVFPTGEFFGYTFEGDAFPALTMCGEEDVSEGPRSDGGCGEVDVVKGGEGVSFLGLGGEDAEGSGALDVEAVEGSRIALVVVGGGGSGVVGGGWGGGCWGLALAGGEGFGWGKAVDDAEQEDRENITGGIGAASREDVAVMLLAQRQGTFTFRTK</sequence>
<name>A0ABD3PTZ3_9STRA</name>